<dbReference type="EMBL" id="GBXM01071811">
    <property type="protein sequence ID" value="JAH36766.1"/>
    <property type="molecule type" value="Transcribed_RNA"/>
</dbReference>
<dbReference type="EMBL" id="GBXM01062991">
    <property type="protein sequence ID" value="JAH45586.1"/>
    <property type="molecule type" value="Transcribed_RNA"/>
</dbReference>
<dbReference type="AlphaFoldDB" id="A0A0E9RF69"/>
<reference evidence="1" key="1">
    <citation type="submission" date="2014-11" db="EMBL/GenBank/DDBJ databases">
        <authorList>
            <person name="Amaro Gonzalez C."/>
        </authorList>
    </citation>
    <scope>NUCLEOTIDE SEQUENCE</scope>
</reference>
<reference evidence="1" key="2">
    <citation type="journal article" date="2015" name="Fish Shellfish Immunol.">
        <title>Early steps in the European eel (Anguilla anguilla)-Vibrio vulnificus interaction in the gills: Role of the RtxA13 toxin.</title>
        <authorList>
            <person name="Callol A."/>
            <person name="Pajuelo D."/>
            <person name="Ebbesson L."/>
            <person name="Teles M."/>
            <person name="MacKenzie S."/>
            <person name="Amaro C."/>
        </authorList>
    </citation>
    <scope>NUCLEOTIDE SEQUENCE</scope>
</reference>
<dbReference type="EMBL" id="GBXM01081125">
    <property type="protein sequence ID" value="JAH27452.1"/>
    <property type="molecule type" value="Transcribed_RNA"/>
</dbReference>
<evidence type="ECO:0000313" key="1">
    <source>
        <dbReference type="EMBL" id="JAH27452.1"/>
    </source>
</evidence>
<protein>
    <submittedName>
        <fullName evidence="1">Uncharacterized protein</fullName>
    </submittedName>
</protein>
<accession>A0A0E9RF69</accession>
<name>A0A0E9RF69_ANGAN</name>
<dbReference type="EMBL" id="GBXM01079647">
    <property type="protein sequence ID" value="JAH28930.1"/>
    <property type="molecule type" value="Transcribed_RNA"/>
</dbReference>
<organism evidence="1">
    <name type="scientific">Anguilla anguilla</name>
    <name type="common">European freshwater eel</name>
    <name type="synonym">Muraena anguilla</name>
    <dbReference type="NCBI Taxonomy" id="7936"/>
    <lineage>
        <taxon>Eukaryota</taxon>
        <taxon>Metazoa</taxon>
        <taxon>Chordata</taxon>
        <taxon>Craniata</taxon>
        <taxon>Vertebrata</taxon>
        <taxon>Euteleostomi</taxon>
        <taxon>Actinopterygii</taxon>
        <taxon>Neopterygii</taxon>
        <taxon>Teleostei</taxon>
        <taxon>Anguilliformes</taxon>
        <taxon>Anguillidae</taxon>
        <taxon>Anguilla</taxon>
    </lineage>
</organism>
<proteinExistence type="predicted"/>
<sequence length="27" mass="3144">MNNLSMHFFPSIYDLYLLIPGQGRGRC</sequence>